<proteinExistence type="predicted"/>
<reference evidence="2" key="1">
    <citation type="journal article" date="2014" name="PLoS ONE">
        <title>Comparisons of De Novo Transcriptome Assemblers in Diploid and Polyploid Species Using Peanut (Arachis spp.) RNA-Seq Data.</title>
        <authorList>
            <person name="Chopra R."/>
            <person name="Burow G."/>
            <person name="Farmer A."/>
            <person name="Mudge J."/>
            <person name="Simpson C.E."/>
            <person name="Burow M.D."/>
        </authorList>
    </citation>
    <scope>NUCLEOTIDE SEQUENCE</scope>
</reference>
<name>A0A9C6TV40_ARADU</name>
<sequence length="126" mass="13630">MVVHGSGQQSLTHGGNQQSQAFSLHHHLRFLPGYHRSLLPSSDVFSAIVSDLFYHPQSFSPRFAGKKLSLIDSAAGSGIAAAHPATALRLYTTVSHRLLRDVVIAANITFGPTVQEPSLIMVPHDH</sequence>
<protein>
    <submittedName>
        <fullName evidence="2">Uncharacterized protein LOC107483756</fullName>
    </submittedName>
</protein>
<dbReference type="Proteomes" id="UP000515211">
    <property type="component" value="Chromosome 4"/>
</dbReference>
<accession>A0A9C6TV40</accession>
<reference evidence="2" key="3">
    <citation type="submission" date="2025-08" db="UniProtKB">
        <authorList>
            <consortium name="RefSeq"/>
        </authorList>
    </citation>
    <scope>IDENTIFICATION</scope>
</reference>
<evidence type="ECO:0000313" key="1">
    <source>
        <dbReference type="Proteomes" id="UP000515211"/>
    </source>
</evidence>
<organism evidence="1 2">
    <name type="scientific">Arachis duranensis</name>
    <name type="common">Wild peanut</name>
    <dbReference type="NCBI Taxonomy" id="130453"/>
    <lineage>
        <taxon>Eukaryota</taxon>
        <taxon>Viridiplantae</taxon>
        <taxon>Streptophyta</taxon>
        <taxon>Embryophyta</taxon>
        <taxon>Tracheophyta</taxon>
        <taxon>Spermatophyta</taxon>
        <taxon>Magnoliopsida</taxon>
        <taxon>eudicotyledons</taxon>
        <taxon>Gunneridae</taxon>
        <taxon>Pentapetalae</taxon>
        <taxon>rosids</taxon>
        <taxon>fabids</taxon>
        <taxon>Fabales</taxon>
        <taxon>Fabaceae</taxon>
        <taxon>Papilionoideae</taxon>
        <taxon>50 kb inversion clade</taxon>
        <taxon>dalbergioids sensu lato</taxon>
        <taxon>Dalbergieae</taxon>
        <taxon>Pterocarpus clade</taxon>
        <taxon>Arachis</taxon>
    </lineage>
</organism>
<keyword evidence="1" id="KW-1185">Reference proteome</keyword>
<dbReference type="RefSeq" id="XP_052117132.1">
    <property type="nucleotide sequence ID" value="XM_052261172.1"/>
</dbReference>
<dbReference type="KEGG" id="adu:107483756"/>
<evidence type="ECO:0000313" key="2">
    <source>
        <dbReference type="RefSeq" id="XP_052117132.1"/>
    </source>
</evidence>
<gene>
    <name evidence="2" type="primary">LOC107483756</name>
</gene>
<dbReference type="AlphaFoldDB" id="A0A9C6TV40"/>
<reference evidence="1" key="2">
    <citation type="journal article" date="2016" name="Nat. Genet.">
        <title>The genome sequences of Arachis duranensis and Arachis ipaensis, the diploid ancestors of cultivated peanut.</title>
        <authorList>
            <person name="Bertioli D.J."/>
            <person name="Cannon S.B."/>
            <person name="Froenicke L."/>
            <person name="Huang G."/>
            <person name="Farmer A.D."/>
            <person name="Cannon E.K."/>
            <person name="Liu X."/>
            <person name="Gao D."/>
            <person name="Clevenger J."/>
            <person name="Dash S."/>
            <person name="Ren L."/>
            <person name="Moretzsohn M.C."/>
            <person name="Shirasawa K."/>
            <person name="Huang W."/>
            <person name="Vidigal B."/>
            <person name="Abernathy B."/>
            <person name="Chu Y."/>
            <person name="Niederhuth C.E."/>
            <person name="Umale P."/>
            <person name="Araujo A.C."/>
            <person name="Kozik A."/>
            <person name="Kim K.D."/>
            <person name="Burow M.D."/>
            <person name="Varshney R.K."/>
            <person name="Wang X."/>
            <person name="Zhang X."/>
            <person name="Barkley N."/>
            <person name="Guimaraes P.M."/>
            <person name="Isobe S."/>
            <person name="Guo B."/>
            <person name="Liao B."/>
            <person name="Stalker H.T."/>
            <person name="Schmitz R.J."/>
            <person name="Scheffler B.E."/>
            <person name="Leal-Bertioli S.C."/>
            <person name="Xun X."/>
            <person name="Jackson S.A."/>
            <person name="Michelmore R."/>
            <person name="Ozias-Akins P."/>
        </authorList>
    </citation>
    <scope>NUCLEOTIDE SEQUENCE [LARGE SCALE GENOMIC DNA]</scope>
    <source>
        <strain evidence="1">cv. V14167</strain>
    </source>
</reference>
<dbReference type="GeneID" id="107483756"/>